<sequence>MAVCWHTLIMRKLLPYVQIAITKKAYHNQVKKCNTPEAHNLWELLEGNSKCRPDPFQYSEMYEFTNIFIEIARILPI</sequence>
<evidence type="ECO:0000313" key="1">
    <source>
        <dbReference type="EMBL" id="RAV21838.1"/>
    </source>
</evidence>
<comment type="caution">
    <text evidence="1">The sequence shown here is derived from an EMBL/GenBank/DDBJ whole genome shotgun (WGS) entry which is preliminary data.</text>
</comment>
<protein>
    <submittedName>
        <fullName evidence="1">Uncharacterized protein</fullName>
    </submittedName>
</protein>
<keyword evidence="2" id="KW-1185">Reference proteome</keyword>
<reference evidence="1 2" key="1">
    <citation type="journal article" date="2009" name="Int. J. Syst. Evol. Microbiol.">
        <title>Paenibacillus contaminans sp. nov., isolated from a contaminated laboratory plate.</title>
        <authorList>
            <person name="Chou J.H."/>
            <person name="Lee J.H."/>
            <person name="Lin M.C."/>
            <person name="Chang P.S."/>
            <person name="Arun A.B."/>
            <person name="Young C.C."/>
            <person name="Chen W.M."/>
        </authorList>
    </citation>
    <scope>NUCLEOTIDE SEQUENCE [LARGE SCALE GENOMIC DNA]</scope>
    <source>
        <strain evidence="1 2">CKOBP-6</strain>
    </source>
</reference>
<organism evidence="1 2">
    <name type="scientific">Paenibacillus contaminans</name>
    <dbReference type="NCBI Taxonomy" id="450362"/>
    <lineage>
        <taxon>Bacteria</taxon>
        <taxon>Bacillati</taxon>
        <taxon>Bacillota</taxon>
        <taxon>Bacilli</taxon>
        <taxon>Bacillales</taxon>
        <taxon>Paenibacillaceae</taxon>
        <taxon>Paenibacillus</taxon>
    </lineage>
</organism>
<evidence type="ECO:0000313" key="2">
    <source>
        <dbReference type="Proteomes" id="UP000250369"/>
    </source>
</evidence>
<accession>A0A329MR98</accession>
<name>A0A329MR98_9BACL</name>
<gene>
    <name evidence="1" type="ORF">DQG23_07205</name>
</gene>
<dbReference type="AlphaFoldDB" id="A0A329MR98"/>
<dbReference type="Proteomes" id="UP000250369">
    <property type="component" value="Unassembled WGS sequence"/>
</dbReference>
<dbReference type="EMBL" id="QMFB01000003">
    <property type="protein sequence ID" value="RAV21838.1"/>
    <property type="molecule type" value="Genomic_DNA"/>
</dbReference>
<proteinExistence type="predicted"/>